<proteinExistence type="predicted"/>
<evidence type="ECO:0000313" key="5">
    <source>
        <dbReference type="Proteomes" id="UP001458880"/>
    </source>
</evidence>
<protein>
    <submittedName>
        <fullName evidence="4">Insect cuticle protein</fullName>
    </submittedName>
</protein>
<dbReference type="Proteomes" id="UP001458880">
    <property type="component" value="Unassembled WGS sequence"/>
</dbReference>
<evidence type="ECO:0000256" key="1">
    <source>
        <dbReference type="ARBA" id="ARBA00022460"/>
    </source>
</evidence>
<accession>A0AAW1KIT5</accession>
<evidence type="ECO:0000256" key="2">
    <source>
        <dbReference type="PROSITE-ProRule" id="PRU00497"/>
    </source>
</evidence>
<comment type="caution">
    <text evidence="4">The sequence shown here is derived from an EMBL/GenBank/DDBJ whole genome shotgun (WGS) entry which is preliminary data.</text>
</comment>
<evidence type="ECO:0000256" key="3">
    <source>
        <dbReference type="SAM" id="Phobius"/>
    </source>
</evidence>
<sequence length="146" mass="15763">MKKVGGDVPKYLEIFHRVYKDDCVSSYHQCRSRGTSNKQTKMKVVLVFAAIVALAIAAPQGADKDAVVVKSSFDNIGTDGFSYEYETSNGIAAQEQGTLKNVGTEQESLSVQGQFKYVGPDGVTYTVTYIADDNGFQPQGAHIPSA</sequence>
<keyword evidence="3" id="KW-0472">Membrane</keyword>
<dbReference type="PRINTS" id="PR00947">
    <property type="entry name" value="CUTICLE"/>
</dbReference>
<keyword evidence="5" id="KW-1185">Reference proteome</keyword>
<dbReference type="PROSITE" id="PS00233">
    <property type="entry name" value="CHIT_BIND_RR_1"/>
    <property type="match status" value="1"/>
</dbReference>
<dbReference type="PANTHER" id="PTHR10380">
    <property type="entry name" value="CUTICLE PROTEIN"/>
    <property type="match status" value="1"/>
</dbReference>
<evidence type="ECO:0000313" key="4">
    <source>
        <dbReference type="EMBL" id="KAK9717967.1"/>
    </source>
</evidence>
<dbReference type="InterPro" id="IPR050468">
    <property type="entry name" value="Cuticle_Struct_Prot"/>
</dbReference>
<dbReference type="InterPro" id="IPR031311">
    <property type="entry name" value="CHIT_BIND_RR_consensus"/>
</dbReference>
<feature type="transmembrane region" description="Helical" evidence="3">
    <location>
        <begin position="44"/>
        <end position="62"/>
    </location>
</feature>
<dbReference type="PROSITE" id="PS51155">
    <property type="entry name" value="CHIT_BIND_RR_2"/>
    <property type="match status" value="1"/>
</dbReference>
<gene>
    <name evidence="4" type="ORF">QE152_g23445</name>
</gene>
<keyword evidence="1 2" id="KW-0193">Cuticle</keyword>
<dbReference type="EMBL" id="JASPKY010000234">
    <property type="protein sequence ID" value="KAK9717967.1"/>
    <property type="molecule type" value="Genomic_DNA"/>
</dbReference>
<name>A0AAW1KIT5_POPJA</name>
<keyword evidence="3" id="KW-0812">Transmembrane</keyword>
<keyword evidence="3" id="KW-1133">Transmembrane helix</keyword>
<dbReference type="Pfam" id="PF00379">
    <property type="entry name" value="Chitin_bind_4"/>
    <property type="match status" value="1"/>
</dbReference>
<dbReference type="GO" id="GO:0062129">
    <property type="term" value="C:chitin-based extracellular matrix"/>
    <property type="evidence" value="ECO:0007669"/>
    <property type="project" value="TreeGrafter"/>
</dbReference>
<organism evidence="4 5">
    <name type="scientific">Popillia japonica</name>
    <name type="common">Japanese beetle</name>
    <dbReference type="NCBI Taxonomy" id="7064"/>
    <lineage>
        <taxon>Eukaryota</taxon>
        <taxon>Metazoa</taxon>
        <taxon>Ecdysozoa</taxon>
        <taxon>Arthropoda</taxon>
        <taxon>Hexapoda</taxon>
        <taxon>Insecta</taxon>
        <taxon>Pterygota</taxon>
        <taxon>Neoptera</taxon>
        <taxon>Endopterygota</taxon>
        <taxon>Coleoptera</taxon>
        <taxon>Polyphaga</taxon>
        <taxon>Scarabaeiformia</taxon>
        <taxon>Scarabaeidae</taxon>
        <taxon>Rutelinae</taxon>
        <taxon>Popillia</taxon>
    </lineage>
</organism>
<dbReference type="InterPro" id="IPR000618">
    <property type="entry name" value="Insect_cuticle"/>
</dbReference>
<dbReference type="PANTHER" id="PTHR10380:SF218">
    <property type="entry name" value="ADULT CUTICLE PROTEIN 65AA-RELATED"/>
    <property type="match status" value="1"/>
</dbReference>
<dbReference type="GO" id="GO:0008010">
    <property type="term" value="F:structural constituent of chitin-based larval cuticle"/>
    <property type="evidence" value="ECO:0007669"/>
    <property type="project" value="TreeGrafter"/>
</dbReference>
<dbReference type="AlphaFoldDB" id="A0AAW1KIT5"/>
<reference evidence="4 5" key="1">
    <citation type="journal article" date="2024" name="BMC Genomics">
        <title>De novo assembly and annotation of Popillia japonica's genome with initial clues to its potential as an invasive pest.</title>
        <authorList>
            <person name="Cucini C."/>
            <person name="Boschi S."/>
            <person name="Funari R."/>
            <person name="Cardaioli E."/>
            <person name="Iannotti N."/>
            <person name="Marturano G."/>
            <person name="Paoli F."/>
            <person name="Bruttini M."/>
            <person name="Carapelli A."/>
            <person name="Frati F."/>
            <person name="Nardi F."/>
        </authorList>
    </citation>
    <scope>NUCLEOTIDE SEQUENCE [LARGE SCALE GENOMIC DNA]</scope>
    <source>
        <strain evidence="4">DMR45628</strain>
    </source>
</reference>